<feature type="domain" description="Enoyl reductase (ER)" evidence="3">
    <location>
        <begin position="24"/>
        <end position="384"/>
    </location>
</feature>
<dbReference type="GO" id="GO:0008270">
    <property type="term" value="F:zinc ion binding"/>
    <property type="evidence" value="ECO:0007669"/>
    <property type="project" value="InterPro"/>
</dbReference>
<proteinExistence type="predicted"/>
<name>A0A0F9XL55_TRIHA</name>
<evidence type="ECO:0000313" key="4">
    <source>
        <dbReference type="EMBL" id="KKP05240.1"/>
    </source>
</evidence>
<organism evidence="4 5">
    <name type="scientific">Trichoderma harzianum</name>
    <name type="common">Hypocrea lixii</name>
    <dbReference type="NCBI Taxonomy" id="5544"/>
    <lineage>
        <taxon>Eukaryota</taxon>
        <taxon>Fungi</taxon>
        <taxon>Dikarya</taxon>
        <taxon>Ascomycota</taxon>
        <taxon>Pezizomycotina</taxon>
        <taxon>Sordariomycetes</taxon>
        <taxon>Hypocreomycetidae</taxon>
        <taxon>Hypocreales</taxon>
        <taxon>Hypocreaceae</taxon>
        <taxon>Trichoderma</taxon>
    </lineage>
</organism>
<dbReference type="InterPro" id="IPR036291">
    <property type="entry name" value="NAD(P)-bd_dom_sf"/>
</dbReference>
<dbReference type="OrthoDB" id="3509362at2759"/>
<reference evidence="5" key="1">
    <citation type="journal article" date="2015" name="Genome Announc.">
        <title>Draft whole-genome sequence of the biocontrol agent Trichoderma harzianum T6776.</title>
        <authorList>
            <person name="Baroncelli R."/>
            <person name="Piaggeschi G."/>
            <person name="Fiorini L."/>
            <person name="Bertolini E."/>
            <person name="Zapparata A."/>
            <person name="Pe M.E."/>
            <person name="Sarrocco S."/>
            <person name="Vannacci G."/>
        </authorList>
    </citation>
    <scope>NUCLEOTIDE SEQUENCE [LARGE SCALE GENOMIC DNA]</scope>
    <source>
        <strain evidence="5">T6776</strain>
    </source>
</reference>
<feature type="region of interest" description="Disordered" evidence="2">
    <location>
        <begin position="89"/>
        <end position="118"/>
    </location>
</feature>
<dbReference type="PANTHER" id="PTHR11695">
    <property type="entry name" value="ALCOHOL DEHYDROGENASE RELATED"/>
    <property type="match status" value="1"/>
</dbReference>
<dbReference type="SUPFAM" id="SSF50129">
    <property type="entry name" value="GroES-like"/>
    <property type="match status" value="1"/>
</dbReference>
<comment type="caution">
    <text evidence="4">The sequence shown here is derived from an EMBL/GenBank/DDBJ whole genome shotgun (WGS) entry which is preliminary data.</text>
</comment>
<dbReference type="GO" id="GO:0016491">
    <property type="term" value="F:oxidoreductase activity"/>
    <property type="evidence" value="ECO:0007669"/>
    <property type="project" value="UniProtKB-KW"/>
</dbReference>
<dbReference type="OMA" id="TCVPEMD"/>
<dbReference type="InterPro" id="IPR002364">
    <property type="entry name" value="Quin_OxRdtase/zeta-crystal_CS"/>
</dbReference>
<dbReference type="SUPFAM" id="SSF51735">
    <property type="entry name" value="NAD(P)-binding Rossmann-fold domains"/>
    <property type="match status" value="1"/>
</dbReference>
<dbReference type="Pfam" id="PF13602">
    <property type="entry name" value="ADH_zinc_N_2"/>
    <property type="match status" value="1"/>
</dbReference>
<dbReference type="PANTHER" id="PTHR11695:SF294">
    <property type="entry name" value="RETICULON-4-INTERACTING PROTEIN 1, MITOCHONDRIAL"/>
    <property type="match status" value="1"/>
</dbReference>
<dbReference type="InterPro" id="IPR020843">
    <property type="entry name" value="ER"/>
</dbReference>
<evidence type="ECO:0000313" key="5">
    <source>
        <dbReference type="Proteomes" id="UP000034112"/>
    </source>
</evidence>
<keyword evidence="1" id="KW-0560">Oxidoreductase</keyword>
<dbReference type="Proteomes" id="UP000034112">
    <property type="component" value="Unassembled WGS sequence"/>
</dbReference>
<dbReference type="SMART" id="SM00829">
    <property type="entry name" value="PKS_ER"/>
    <property type="match status" value="1"/>
</dbReference>
<dbReference type="InterPro" id="IPR011032">
    <property type="entry name" value="GroES-like_sf"/>
</dbReference>
<sequence length="395" mass="42739">MATTTSRAWTFSRRGSPSDVLSLTESRLMPAFPREPALSEEWIVVKVAFVGLNVGAIFQMTLIPAFLRNETCIPEMDLSGVVQDVWHPHAKVNDGDEPNSATEGAGPVSPGGAESNTQTRFRKGDKVMVMLPASHALPTGTGALAEYVAIPARFAVHKPTSAPFADAAGCLLTGMTAHQQIVESEIKPGDRVLINAASGGIGTLVVQMARQVVGSEGFVVGICSGRNTRLVESLGADETIDYTQYNDLPTYLASRFRSNPFDAVIDTLGHQSLYVHSPAYLVLTGTYSSVGIKPPDFSVPNFLRAVVQMKLNEWWPVSRWLGGVGRLWRGVSMMEPTLEDRQRIADMLGGGQIRVVRDSVWSFEHVKEAYAKLGGLHASGKVLVRVDETVGDNEC</sequence>
<gene>
    <name evidence="4" type="ORF">THAR02_02630</name>
</gene>
<evidence type="ECO:0000256" key="2">
    <source>
        <dbReference type="SAM" id="MobiDB-lite"/>
    </source>
</evidence>
<evidence type="ECO:0000256" key="1">
    <source>
        <dbReference type="ARBA" id="ARBA00023002"/>
    </source>
</evidence>
<evidence type="ECO:0000259" key="3">
    <source>
        <dbReference type="SMART" id="SM00829"/>
    </source>
</evidence>
<protein>
    <submittedName>
        <fullName evidence="4">Alcohol dehydrogenase</fullName>
    </submittedName>
</protein>
<accession>A0A0F9XL55</accession>
<dbReference type="EMBL" id="JOKZ01000054">
    <property type="protein sequence ID" value="KKP05240.1"/>
    <property type="molecule type" value="Genomic_DNA"/>
</dbReference>
<dbReference type="GO" id="GO:0005739">
    <property type="term" value="C:mitochondrion"/>
    <property type="evidence" value="ECO:0007669"/>
    <property type="project" value="TreeGrafter"/>
</dbReference>
<dbReference type="AlphaFoldDB" id="A0A0F9XL55"/>
<dbReference type="CDD" id="cd08267">
    <property type="entry name" value="MDR1"/>
    <property type="match status" value="1"/>
</dbReference>
<dbReference type="Gene3D" id="3.90.180.10">
    <property type="entry name" value="Medium-chain alcohol dehydrogenases, catalytic domain"/>
    <property type="match status" value="1"/>
</dbReference>
<dbReference type="Gene3D" id="3.40.50.720">
    <property type="entry name" value="NAD(P)-binding Rossmann-like Domain"/>
    <property type="match status" value="1"/>
</dbReference>
<dbReference type="PROSITE" id="PS01162">
    <property type="entry name" value="QOR_ZETA_CRYSTAL"/>
    <property type="match status" value="1"/>
</dbReference>
<dbReference type="InterPro" id="IPR050700">
    <property type="entry name" value="YIM1/Zinc_Alcohol_DH_Fams"/>
</dbReference>